<dbReference type="AlphaFoldDB" id="A0AAW0MRS5"/>
<name>A0AAW0MRS5_9GOBI</name>
<dbReference type="Proteomes" id="UP001460270">
    <property type="component" value="Unassembled WGS sequence"/>
</dbReference>
<dbReference type="GO" id="GO:0051015">
    <property type="term" value="F:actin filament binding"/>
    <property type="evidence" value="ECO:0007669"/>
    <property type="project" value="TreeGrafter"/>
</dbReference>
<dbReference type="EMBL" id="JBBPFD010000196">
    <property type="protein sequence ID" value="KAK7879815.1"/>
    <property type="molecule type" value="Genomic_DNA"/>
</dbReference>
<gene>
    <name evidence="2" type="ORF">WMY93_033521</name>
</gene>
<evidence type="ECO:0000259" key="1">
    <source>
        <dbReference type="PROSITE" id="PS51231"/>
    </source>
</evidence>
<organism evidence="2 3">
    <name type="scientific">Mugilogobius chulae</name>
    <name type="common">yellowstripe goby</name>
    <dbReference type="NCBI Taxonomy" id="88201"/>
    <lineage>
        <taxon>Eukaryota</taxon>
        <taxon>Metazoa</taxon>
        <taxon>Chordata</taxon>
        <taxon>Craniata</taxon>
        <taxon>Vertebrata</taxon>
        <taxon>Euteleostomi</taxon>
        <taxon>Actinopterygii</taxon>
        <taxon>Neopterygii</taxon>
        <taxon>Teleostei</taxon>
        <taxon>Neoteleostei</taxon>
        <taxon>Acanthomorphata</taxon>
        <taxon>Gobiaria</taxon>
        <taxon>Gobiiformes</taxon>
        <taxon>Gobioidei</taxon>
        <taxon>Gobiidae</taxon>
        <taxon>Gobionellinae</taxon>
        <taxon>Mugilogobius</taxon>
    </lineage>
</organism>
<dbReference type="GO" id="GO:0030866">
    <property type="term" value="P:cortical actin cytoskeleton organization"/>
    <property type="evidence" value="ECO:0007669"/>
    <property type="project" value="TreeGrafter"/>
</dbReference>
<dbReference type="InterPro" id="IPR014767">
    <property type="entry name" value="DAD_dom"/>
</dbReference>
<proteinExistence type="predicted"/>
<protein>
    <recommendedName>
        <fullName evidence="1">DAD domain-containing protein</fullName>
    </recommendedName>
</protein>
<evidence type="ECO:0000313" key="2">
    <source>
        <dbReference type="EMBL" id="KAK7879815.1"/>
    </source>
</evidence>
<dbReference type="InterPro" id="IPR043592">
    <property type="entry name" value="FMNL_animal"/>
</dbReference>
<evidence type="ECO:0000313" key="3">
    <source>
        <dbReference type="Proteomes" id="UP001460270"/>
    </source>
</evidence>
<keyword evidence="3" id="KW-1185">Reference proteome</keyword>
<dbReference type="PROSITE" id="PS51231">
    <property type="entry name" value="DAD"/>
    <property type="match status" value="1"/>
</dbReference>
<sequence length="72" mass="8248">METKSPSRGKRQQQELITELRRKQGKERGHVYEGKDGAIEDIITALKSVPFTARSAKRSSRFLCEPAHLEEH</sequence>
<dbReference type="GO" id="GO:0008360">
    <property type="term" value="P:regulation of cell shape"/>
    <property type="evidence" value="ECO:0007669"/>
    <property type="project" value="TreeGrafter"/>
</dbReference>
<dbReference type="GO" id="GO:0005829">
    <property type="term" value="C:cytosol"/>
    <property type="evidence" value="ECO:0007669"/>
    <property type="project" value="TreeGrafter"/>
</dbReference>
<feature type="domain" description="DAD" evidence="1">
    <location>
        <begin position="32"/>
        <end position="61"/>
    </location>
</feature>
<accession>A0AAW0MRS5</accession>
<dbReference type="PANTHER" id="PTHR45857">
    <property type="entry name" value="FORMIN-LIKE PROTEIN"/>
    <property type="match status" value="1"/>
</dbReference>
<reference evidence="3" key="1">
    <citation type="submission" date="2024-04" db="EMBL/GenBank/DDBJ databases">
        <title>Salinicola lusitanus LLJ914,a marine bacterium isolated from the Okinawa Trough.</title>
        <authorList>
            <person name="Li J."/>
        </authorList>
    </citation>
    <scope>NUCLEOTIDE SEQUENCE [LARGE SCALE GENOMIC DNA]</scope>
</reference>
<comment type="caution">
    <text evidence="2">The sequence shown here is derived from an EMBL/GenBank/DDBJ whole genome shotgun (WGS) entry which is preliminary data.</text>
</comment>
<dbReference type="PANTHER" id="PTHR45857:SF1">
    <property type="entry name" value="FORMIN-LIKE 2B"/>
    <property type="match status" value="1"/>
</dbReference>
<dbReference type="GO" id="GO:0016477">
    <property type="term" value="P:cell migration"/>
    <property type="evidence" value="ECO:0007669"/>
    <property type="project" value="TreeGrafter"/>
</dbReference>